<dbReference type="Pfam" id="PF26133">
    <property type="entry name" value="DUF8039"/>
    <property type="match status" value="1"/>
</dbReference>
<keyword evidence="5" id="KW-1185">Reference proteome</keyword>
<feature type="coiled-coil region" evidence="1">
    <location>
        <begin position="176"/>
        <end position="224"/>
    </location>
</feature>
<evidence type="ECO:0000256" key="1">
    <source>
        <dbReference type="SAM" id="Coils"/>
    </source>
</evidence>
<accession>A0ABQ4Z047</accession>
<sequence>METQAIDDQDHLVNYDNDNENDDLGYRSEEYFDEAHEEDENNHSNGNVVKRGITRLYKFHMEYGKPDGIRLSVTFNALNRILGKHIALFLSFLGDMVREDIGLKILSWKKVDSEARDKLWDEIMKKTKDKIKEGTLMVDHGTDAMTIVLGKEKGGYARGVGSGVTYKRYFDLPRSRQASNERILLLQSQLDNERRERQEKELLIQNLSNKMSQTEGMVTKLKNHSADEEGGTTVVGCKNDASIQKSNGLATLEKEMETRAIKCKLWHLKKSTIIALGTIYKTNGKQMLHNKELLKDCYKVSIDTSLVDAACIPDVGNNGFKTVMDAVGGFFAWPKDLVVFDPKDEVPEFVIKFLKMIQVRLYATIQNIRTDNGTEFVNQTLRAYYKERQKPDLSHLQVFGALCYPTNNSKDLGKLKPKADIRIFIGYAPAKKALYQDGQDLQNLEGFAAALAVLITGASQSRQHGKSEPDLTSHLPQSLFDVGSGRISIVIVITF</sequence>
<dbReference type="InterPro" id="IPR058352">
    <property type="entry name" value="DUF8039"/>
</dbReference>
<reference evidence="4" key="2">
    <citation type="submission" date="2022-01" db="EMBL/GenBank/DDBJ databases">
        <authorList>
            <person name="Yamashiro T."/>
            <person name="Shiraishi A."/>
            <person name="Satake H."/>
            <person name="Nakayama K."/>
        </authorList>
    </citation>
    <scope>NUCLEOTIDE SEQUENCE</scope>
</reference>
<dbReference type="Proteomes" id="UP001151760">
    <property type="component" value="Unassembled WGS sequence"/>
</dbReference>
<organism evidence="4 5">
    <name type="scientific">Tanacetum coccineum</name>
    <dbReference type="NCBI Taxonomy" id="301880"/>
    <lineage>
        <taxon>Eukaryota</taxon>
        <taxon>Viridiplantae</taxon>
        <taxon>Streptophyta</taxon>
        <taxon>Embryophyta</taxon>
        <taxon>Tracheophyta</taxon>
        <taxon>Spermatophyta</taxon>
        <taxon>Magnoliopsida</taxon>
        <taxon>eudicotyledons</taxon>
        <taxon>Gunneridae</taxon>
        <taxon>Pentapetalae</taxon>
        <taxon>asterids</taxon>
        <taxon>campanulids</taxon>
        <taxon>Asterales</taxon>
        <taxon>Asteraceae</taxon>
        <taxon>Asteroideae</taxon>
        <taxon>Anthemideae</taxon>
        <taxon>Anthemidinae</taxon>
        <taxon>Tanacetum</taxon>
    </lineage>
</organism>
<evidence type="ECO:0000313" key="5">
    <source>
        <dbReference type="Proteomes" id="UP001151760"/>
    </source>
</evidence>
<gene>
    <name evidence="4" type="ORF">Tco_0750029</name>
</gene>
<name>A0ABQ4Z047_9ASTR</name>
<dbReference type="PANTHER" id="PTHR33018:SF34">
    <property type="entry name" value="OS02G0472350 PROTEIN"/>
    <property type="match status" value="1"/>
</dbReference>
<reference evidence="4" key="1">
    <citation type="journal article" date="2022" name="Int. J. Mol. Sci.">
        <title>Draft Genome of Tanacetum Coccineum: Genomic Comparison of Closely Related Tanacetum-Family Plants.</title>
        <authorList>
            <person name="Yamashiro T."/>
            <person name="Shiraishi A."/>
            <person name="Nakayama K."/>
            <person name="Satake H."/>
        </authorList>
    </citation>
    <scope>NUCLEOTIDE SEQUENCE</scope>
</reference>
<feature type="region of interest" description="Disordered" evidence="2">
    <location>
        <begin position="1"/>
        <end position="22"/>
    </location>
</feature>
<evidence type="ECO:0000313" key="4">
    <source>
        <dbReference type="EMBL" id="GJS83488.1"/>
    </source>
</evidence>
<protein>
    <submittedName>
        <fullName evidence="4">Reverse transcriptase domain-containing protein</fullName>
    </submittedName>
</protein>
<dbReference type="PANTHER" id="PTHR33018">
    <property type="entry name" value="OS10G0338966 PROTEIN-RELATED"/>
    <property type="match status" value="1"/>
</dbReference>
<dbReference type="InterPro" id="IPR012337">
    <property type="entry name" value="RNaseH-like_sf"/>
</dbReference>
<dbReference type="SUPFAM" id="SSF53098">
    <property type="entry name" value="Ribonuclease H-like"/>
    <property type="match status" value="1"/>
</dbReference>
<comment type="caution">
    <text evidence="4">The sequence shown here is derived from an EMBL/GenBank/DDBJ whole genome shotgun (WGS) entry which is preliminary data.</text>
</comment>
<keyword evidence="1" id="KW-0175">Coiled coil</keyword>
<keyword evidence="4" id="KW-0695">RNA-directed DNA polymerase</keyword>
<keyword evidence="4" id="KW-0548">Nucleotidyltransferase</keyword>
<proteinExistence type="predicted"/>
<keyword evidence="4" id="KW-0808">Transferase</keyword>
<evidence type="ECO:0000259" key="3">
    <source>
        <dbReference type="Pfam" id="PF26133"/>
    </source>
</evidence>
<evidence type="ECO:0000256" key="2">
    <source>
        <dbReference type="SAM" id="MobiDB-lite"/>
    </source>
</evidence>
<dbReference type="EMBL" id="BQNB010010905">
    <property type="protein sequence ID" value="GJS83488.1"/>
    <property type="molecule type" value="Genomic_DNA"/>
</dbReference>
<dbReference type="GO" id="GO:0003964">
    <property type="term" value="F:RNA-directed DNA polymerase activity"/>
    <property type="evidence" value="ECO:0007669"/>
    <property type="project" value="UniProtKB-KW"/>
</dbReference>
<feature type="domain" description="DUF8039" evidence="3">
    <location>
        <begin position="258"/>
        <end position="340"/>
    </location>
</feature>